<dbReference type="AlphaFoldDB" id="A0A3B4EFH7"/>
<organism evidence="14 15">
    <name type="scientific">Pygocentrus nattereri</name>
    <name type="common">Red-bellied piranha</name>
    <dbReference type="NCBI Taxonomy" id="42514"/>
    <lineage>
        <taxon>Eukaryota</taxon>
        <taxon>Metazoa</taxon>
        <taxon>Chordata</taxon>
        <taxon>Craniata</taxon>
        <taxon>Vertebrata</taxon>
        <taxon>Euteleostomi</taxon>
        <taxon>Actinopterygii</taxon>
        <taxon>Neopterygii</taxon>
        <taxon>Teleostei</taxon>
        <taxon>Ostariophysi</taxon>
        <taxon>Characiformes</taxon>
        <taxon>Characoidei</taxon>
        <taxon>Pygocentrus</taxon>
    </lineage>
</organism>
<dbReference type="InterPro" id="IPR008266">
    <property type="entry name" value="Tyr_kinase_AS"/>
</dbReference>
<feature type="domain" description="Protein kinase" evidence="13">
    <location>
        <begin position="103"/>
        <end position="375"/>
    </location>
</feature>
<evidence type="ECO:0000313" key="14">
    <source>
        <dbReference type="Ensembl" id="ENSPNAP00000033966.2"/>
    </source>
</evidence>
<evidence type="ECO:0000256" key="9">
    <source>
        <dbReference type="ARBA" id="ARBA00023170"/>
    </source>
</evidence>
<dbReference type="InterPro" id="IPR001245">
    <property type="entry name" value="Ser-Thr/Tyr_kinase_cat_dom"/>
</dbReference>
<dbReference type="InterPro" id="IPR020635">
    <property type="entry name" value="Tyr_kinase_cat_dom"/>
</dbReference>
<dbReference type="GO" id="GO:0007169">
    <property type="term" value="P:cell surface receptor protein tyrosine kinase signaling pathway"/>
    <property type="evidence" value="ECO:0007669"/>
    <property type="project" value="InterPro"/>
</dbReference>
<dbReference type="InterPro" id="IPR000719">
    <property type="entry name" value="Prot_kinase_dom"/>
</dbReference>
<evidence type="ECO:0000256" key="1">
    <source>
        <dbReference type="ARBA" id="ARBA00004308"/>
    </source>
</evidence>
<dbReference type="PROSITE" id="PS50011">
    <property type="entry name" value="PROTEIN_KINASE_DOM"/>
    <property type="match status" value="1"/>
</dbReference>
<keyword evidence="8" id="KW-0829">Tyrosine-protein kinase</keyword>
<protein>
    <recommendedName>
        <fullName evidence="12">Tyrosine-protein kinase receptor</fullName>
        <ecNumber evidence="12">2.7.10.1</ecNumber>
    </recommendedName>
</protein>
<dbReference type="GO" id="GO:0043235">
    <property type="term" value="C:receptor complex"/>
    <property type="evidence" value="ECO:0007669"/>
    <property type="project" value="TreeGrafter"/>
</dbReference>
<feature type="binding site" evidence="11">
    <location>
        <position position="139"/>
    </location>
    <ligand>
        <name>ATP</name>
        <dbReference type="ChEBI" id="CHEBI:30616"/>
    </ligand>
</feature>
<keyword evidence="12" id="KW-0812">Transmembrane</keyword>
<evidence type="ECO:0000256" key="11">
    <source>
        <dbReference type="PROSITE-ProRule" id="PRU10141"/>
    </source>
</evidence>
<comment type="catalytic activity">
    <reaction evidence="10 12">
        <text>L-tyrosyl-[protein] + ATP = O-phospho-L-tyrosyl-[protein] + ADP + H(+)</text>
        <dbReference type="Rhea" id="RHEA:10596"/>
        <dbReference type="Rhea" id="RHEA-COMP:10136"/>
        <dbReference type="Rhea" id="RHEA-COMP:20101"/>
        <dbReference type="ChEBI" id="CHEBI:15378"/>
        <dbReference type="ChEBI" id="CHEBI:30616"/>
        <dbReference type="ChEBI" id="CHEBI:46858"/>
        <dbReference type="ChEBI" id="CHEBI:61978"/>
        <dbReference type="ChEBI" id="CHEBI:456216"/>
        <dbReference type="EC" id="2.7.10.1"/>
    </reaction>
</comment>
<dbReference type="PROSITE" id="PS00109">
    <property type="entry name" value="PROTEIN_KINASE_TYR"/>
    <property type="match status" value="1"/>
</dbReference>
<dbReference type="FunFam" id="1.10.510.10:FF:000341">
    <property type="entry name" value="Tyrosine-protein kinase receptor"/>
    <property type="match status" value="1"/>
</dbReference>
<dbReference type="InterPro" id="IPR002011">
    <property type="entry name" value="Tyr_kinase_rcpt_2_CS"/>
</dbReference>
<keyword evidence="3 12" id="KW-0597">Phosphoprotein</keyword>
<keyword evidence="7 11" id="KW-0067">ATP-binding</keyword>
<dbReference type="EC" id="2.7.10.1" evidence="12"/>
<dbReference type="GeneTree" id="ENSGT00940000160831"/>
<dbReference type="SMART" id="SM00219">
    <property type="entry name" value="TyrKc"/>
    <property type="match status" value="1"/>
</dbReference>
<dbReference type="Proteomes" id="UP001501920">
    <property type="component" value="Chromosome 10"/>
</dbReference>
<name>A0A3B4EFH7_PYGNA</name>
<reference evidence="14 15" key="1">
    <citation type="submission" date="2020-10" db="EMBL/GenBank/DDBJ databases">
        <title>Pygocentrus nattereri (red-bellied piranha) genome, fPygNat1, primary haplotype.</title>
        <authorList>
            <person name="Myers G."/>
            <person name="Meyer A."/>
            <person name="Karagic N."/>
            <person name="Pippel M."/>
            <person name="Winkler S."/>
            <person name="Tracey A."/>
            <person name="Wood J."/>
            <person name="Formenti G."/>
            <person name="Howe K."/>
            <person name="Fedrigo O."/>
            <person name="Jarvis E.D."/>
        </authorList>
    </citation>
    <scope>NUCLEOTIDE SEQUENCE [LARGE SCALE GENOMIC DNA]</scope>
</reference>
<keyword evidence="5 11" id="KW-0547">Nucleotide-binding</keyword>
<dbReference type="Gene3D" id="1.10.510.10">
    <property type="entry name" value="Transferase(Phosphotransferase) domain 1"/>
    <property type="match status" value="1"/>
</dbReference>
<accession>A0A3B4EFH7</accession>
<dbReference type="SUPFAM" id="SSF56112">
    <property type="entry name" value="Protein kinase-like (PK-like)"/>
    <property type="match status" value="1"/>
</dbReference>
<evidence type="ECO:0000256" key="12">
    <source>
        <dbReference type="RuleBase" id="RU000312"/>
    </source>
</evidence>
<dbReference type="GO" id="GO:0012505">
    <property type="term" value="C:endomembrane system"/>
    <property type="evidence" value="ECO:0007669"/>
    <property type="project" value="UniProtKB-SubCell"/>
</dbReference>
<dbReference type="InterPro" id="IPR017441">
    <property type="entry name" value="Protein_kinase_ATP_BS"/>
</dbReference>
<dbReference type="PANTHER" id="PTHR24416">
    <property type="entry name" value="TYROSINE-PROTEIN KINASE RECEPTOR"/>
    <property type="match status" value="1"/>
</dbReference>
<comment type="subcellular location">
    <subcellularLocation>
        <location evidence="1">Endomembrane system</location>
    </subcellularLocation>
    <subcellularLocation>
        <location evidence="2">Membrane</location>
        <topology evidence="2">Single-pass type I membrane protein</topology>
    </subcellularLocation>
</comment>
<dbReference type="GO" id="GO:0005524">
    <property type="term" value="F:ATP binding"/>
    <property type="evidence" value="ECO:0007669"/>
    <property type="project" value="UniProtKB-UniRule"/>
</dbReference>
<evidence type="ECO:0000256" key="2">
    <source>
        <dbReference type="ARBA" id="ARBA00004479"/>
    </source>
</evidence>
<comment type="similarity">
    <text evidence="12">Belongs to the protein kinase superfamily. Tyr protein kinase family. Insulin receptor subfamily.</text>
</comment>
<keyword evidence="9 12" id="KW-0675">Receptor</keyword>
<dbReference type="InterPro" id="IPR050122">
    <property type="entry name" value="RTK"/>
</dbReference>
<dbReference type="PROSITE" id="PS00239">
    <property type="entry name" value="RECEPTOR_TYR_KIN_II"/>
    <property type="match status" value="1"/>
</dbReference>
<dbReference type="STRING" id="42514.ENSPNAP00000033966"/>
<keyword evidence="4" id="KW-0808">Transferase</keyword>
<dbReference type="GO" id="GO:0004714">
    <property type="term" value="F:transmembrane receptor protein tyrosine kinase activity"/>
    <property type="evidence" value="ECO:0007669"/>
    <property type="project" value="UniProtKB-EC"/>
</dbReference>
<evidence type="ECO:0000256" key="3">
    <source>
        <dbReference type="ARBA" id="ARBA00022553"/>
    </source>
</evidence>
<evidence type="ECO:0000259" key="13">
    <source>
        <dbReference type="PROSITE" id="PS50011"/>
    </source>
</evidence>
<evidence type="ECO:0000256" key="4">
    <source>
        <dbReference type="ARBA" id="ARBA00022679"/>
    </source>
</evidence>
<keyword evidence="6" id="KW-0418">Kinase</keyword>
<evidence type="ECO:0000256" key="5">
    <source>
        <dbReference type="ARBA" id="ARBA00022741"/>
    </source>
</evidence>
<sequence>NIWHFIRATNTFISKINCKLSDYNELFHNLYEIFKISYQLHVFYRRRQNKAPETNSQTSLYSQDRELDDIRGLVGLGNACYAVSLLPMHKELESLPVFPRECLKLQKLLGSGAFGEVYEGVTVRDPHSDTVPEQRVAVKTLRNGASSQEKIEFLKEAHLMSQFSHPNILRLLGVCVRNEPHYIILELMEGGDLRSYLRGARPTNNHGKLLNLTGLLDISVDVANGCVYLEKLHFVHRDLAARNCLVSVRGYADPDRVIKIGDFGLARDVYKSDYYRKRGEGLLPVRWMPPESLTDGIFNKHSDVWAFGVLLWEIMTLGKQPYPAFSNQEVLHHVNTRGRLPAPAECPQSLYKVMLECWSKEPRERPSFRSLHMSLVKLRETETLSEEGKTGHVNEAYTEDGEIPLTLQNETKPKANVKTSIFSNSLQVHYLALRSYQIFWKLRRHCCNFNSEIFSRSCLMQDFSCTTVSGSLLLYVISSDWSGLQAGQFSTQILLIWSGAVIIHAECGLMLSC</sequence>
<evidence type="ECO:0000256" key="8">
    <source>
        <dbReference type="ARBA" id="ARBA00023137"/>
    </source>
</evidence>
<dbReference type="GO" id="GO:0005886">
    <property type="term" value="C:plasma membrane"/>
    <property type="evidence" value="ECO:0007669"/>
    <property type="project" value="TreeGrafter"/>
</dbReference>
<evidence type="ECO:0000313" key="15">
    <source>
        <dbReference type="Proteomes" id="UP001501920"/>
    </source>
</evidence>
<dbReference type="InterPro" id="IPR011009">
    <property type="entry name" value="Kinase-like_dom_sf"/>
</dbReference>
<evidence type="ECO:0000256" key="6">
    <source>
        <dbReference type="ARBA" id="ARBA00022777"/>
    </source>
</evidence>
<gene>
    <name evidence="14" type="primary">PPEF2</name>
</gene>
<evidence type="ECO:0000256" key="10">
    <source>
        <dbReference type="ARBA" id="ARBA00051243"/>
    </source>
</evidence>
<reference evidence="14" key="2">
    <citation type="submission" date="2025-08" db="UniProtKB">
        <authorList>
            <consortium name="Ensembl"/>
        </authorList>
    </citation>
    <scope>IDENTIFICATION</scope>
</reference>
<dbReference type="Gene3D" id="3.30.200.20">
    <property type="entry name" value="Phosphorylase Kinase, domain 1"/>
    <property type="match status" value="1"/>
</dbReference>
<dbReference type="GO" id="GO:0032006">
    <property type="term" value="P:regulation of TOR signaling"/>
    <property type="evidence" value="ECO:0007669"/>
    <property type="project" value="TreeGrafter"/>
</dbReference>
<dbReference type="PROSITE" id="PS00107">
    <property type="entry name" value="PROTEIN_KINASE_ATP"/>
    <property type="match status" value="1"/>
</dbReference>
<dbReference type="PANTHER" id="PTHR24416:SF527">
    <property type="entry name" value="PROTO-ONCOGENE TYROSINE-PROTEIN KINASE ROS"/>
    <property type="match status" value="1"/>
</dbReference>
<keyword evidence="12" id="KW-0472">Membrane</keyword>
<reference evidence="14" key="3">
    <citation type="submission" date="2025-09" db="UniProtKB">
        <authorList>
            <consortium name="Ensembl"/>
        </authorList>
    </citation>
    <scope>IDENTIFICATION</scope>
</reference>
<proteinExistence type="inferred from homology"/>
<keyword evidence="15" id="KW-1185">Reference proteome</keyword>
<dbReference type="PRINTS" id="PR00109">
    <property type="entry name" value="TYRKINASE"/>
</dbReference>
<dbReference type="Pfam" id="PF07714">
    <property type="entry name" value="PK_Tyr_Ser-Thr"/>
    <property type="match status" value="1"/>
</dbReference>
<dbReference type="Ensembl" id="ENSPNAT00000025405.2">
    <property type="protein sequence ID" value="ENSPNAP00000033966.2"/>
    <property type="gene ID" value="ENSPNAG00000023005.2"/>
</dbReference>
<evidence type="ECO:0000256" key="7">
    <source>
        <dbReference type="ARBA" id="ARBA00022840"/>
    </source>
</evidence>